<evidence type="ECO:0000256" key="10">
    <source>
        <dbReference type="RuleBase" id="RU366056"/>
    </source>
</evidence>
<keyword evidence="7 10" id="KW-1133">Transmembrane helix</keyword>
<evidence type="ECO:0000313" key="12">
    <source>
        <dbReference type="Proteomes" id="UP001149813"/>
    </source>
</evidence>
<keyword evidence="8 10" id="KW-0472">Membrane</keyword>
<evidence type="ECO:0000313" key="11">
    <source>
        <dbReference type="EMBL" id="KAJ1725164.1"/>
    </source>
</evidence>
<comment type="similarity">
    <text evidence="3 10">Belongs to the PIGX family.</text>
</comment>
<feature type="signal peptide" evidence="10">
    <location>
        <begin position="1"/>
        <end position="17"/>
    </location>
</feature>
<comment type="function">
    <text evidence="10">Required for proper folding and/or the stability of a subset of proteins in the endoplasmic reticulum. Component of glycosylphosphatidylinositol-mannosyltransferase 1 which transfers the first of the 4 mannoses in the GPI-anchor precursors during GPI-anchor biosynthesis. Probably acts by stabilizing the mannosyltransferase GPI14.</text>
</comment>
<evidence type="ECO:0000256" key="5">
    <source>
        <dbReference type="ARBA" id="ARBA00022692"/>
    </source>
</evidence>
<proteinExistence type="inferred from homology"/>
<organism evidence="11 12">
    <name type="scientific">Coemansia erecta</name>
    <dbReference type="NCBI Taxonomy" id="147472"/>
    <lineage>
        <taxon>Eukaryota</taxon>
        <taxon>Fungi</taxon>
        <taxon>Fungi incertae sedis</taxon>
        <taxon>Zoopagomycota</taxon>
        <taxon>Kickxellomycotina</taxon>
        <taxon>Kickxellomycetes</taxon>
        <taxon>Kickxellales</taxon>
        <taxon>Kickxellaceae</taxon>
        <taxon>Coemansia</taxon>
    </lineage>
</organism>
<evidence type="ECO:0000256" key="6">
    <source>
        <dbReference type="ARBA" id="ARBA00022824"/>
    </source>
</evidence>
<feature type="non-terminal residue" evidence="11">
    <location>
        <position position="1"/>
    </location>
</feature>
<evidence type="ECO:0000256" key="1">
    <source>
        <dbReference type="ARBA" id="ARBA00004389"/>
    </source>
</evidence>
<dbReference type="SMART" id="SM00780">
    <property type="entry name" value="PIG-X"/>
    <property type="match status" value="1"/>
</dbReference>
<protein>
    <recommendedName>
        <fullName evidence="10">Protein PBN1</fullName>
    </recommendedName>
</protein>
<keyword evidence="6 10" id="KW-0256">Endoplasmic reticulum</keyword>
<keyword evidence="12" id="KW-1185">Reference proteome</keyword>
<comment type="subcellular location">
    <subcellularLocation>
        <location evidence="1 10">Endoplasmic reticulum membrane</location>
        <topology evidence="1 10">Single-pass membrane protein</topology>
    </subcellularLocation>
</comment>
<dbReference type="Proteomes" id="UP001149813">
    <property type="component" value="Unassembled WGS sequence"/>
</dbReference>
<dbReference type="InterPro" id="IPR013233">
    <property type="entry name" value="PIG-X/PBN1"/>
</dbReference>
<dbReference type="AlphaFoldDB" id="A0A9W7Y750"/>
<sequence>LLTPIVWFWAALAPVHTLSHSHMSHPDPNHAASNTPLLEAEDHVIFGHEPTVVPSKSDDPAAAGWNLTTVGASWHVWNYESIVDRLDMPLWPDAMEEARVVLSSEMCRHKIHLPPAPFMPQPGIEYCGIHVSATAGAAVAAQGDVEAAAARIQMRQWMSAFMEWSPASTDEGTYEHNDDRRSPDMISPASFVNIGASGIYYFKPFAPSHALSGHMGSRLDLIDYAVGSGHILRELAFPQVLQRGRSWLDNHRVEISLRRTPQGFVKVAVQSISLVHPSADISVLPRANATSQLAWIGPTQDSRSFVVSSRAPGRAPLEVPSVFYAQHDTSTQPGGTVTERTRDFSSFHPSLHIVAQADLIPRLESGSCRIDTFVFLPPTYFFDPYQLHEVRGGLGMDYRHYGPVELEKPAEVMRNWGSILHIWQRPHLTELDALVPIHARYRLPPVLDRTVGYSGEPAGTTHVDTALLPAIAAVMCPTAEIPRLKSGNSILDKLNVRLALLDELGLAAFSVLTTSPDTDTLVRMPVGDATYASQIRTATLVAFGLGAAYVVWFVRNLLSQKKTTSADKPTTNKGSKRD</sequence>
<dbReference type="EMBL" id="JANBOJ010000011">
    <property type="protein sequence ID" value="KAJ1725164.1"/>
    <property type="molecule type" value="Genomic_DNA"/>
</dbReference>
<evidence type="ECO:0000256" key="9">
    <source>
        <dbReference type="ARBA" id="ARBA00023180"/>
    </source>
</evidence>
<keyword evidence="9" id="KW-0325">Glycoprotein</keyword>
<keyword evidence="10" id="KW-0732">Signal</keyword>
<feature type="transmembrane region" description="Helical" evidence="10">
    <location>
        <begin position="540"/>
        <end position="558"/>
    </location>
</feature>
<evidence type="ECO:0000256" key="2">
    <source>
        <dbReference type="ARBA" id="ARBA00004687"/>
    </source>
</evidence>
<dbReference type="Pfam" id="PF08320">
    <property type="entry name" value="PIG-X"/>
    <property type="match status" value="1"/>
</dbReference>
<comment type="caution">
    <text evidence="11">The sequence shown here is derived from an EMBL/GenBank/DDBJ whole genome shotgun (WGS) entry which is preliminary data.</text>
</comment>
<evidence type="ECO:0000256" key="4">
    <source>
        <dbReference type="ARBA" id="ARBA00022502"/>
    </source>
</evidence>
<evidence type="ECO:0000256" key="3">
    <source>
        <dbReference type="ARBA" id="ARBA00010345"/>
    </source>
</evidence>
<evidence type="ECO:0000256" key="7">
    <source>
        <dbReference type="ARBA" id="ARBA00022989"/>
    </source>
</evidence>
<keyword evidence="11" id="KW-0645">Protease</keyword>
<accession>A0A9W7Y750</accession>
<feature type="chain" id="PRO_5041013816" description="Protein PBN1" evidence="10">
    <location>
        <begin position="18"/>
        <end position="578"/>
    </location>
</feature>
<reference evidence="11" key="1">
    <citation type="submission" date="2022-07" db="EMBL/GenBank/DDBJ databases">
        <title>Phylogenomic reconstructions and comparative analyses of Kickxellomycotina fungi.</title>
        <authorList>
            <person name="Reynolds N.K."/>
            <person name="Stajich J.E."/>
            <person name="Barry K."/>
            <person name="Grigoriev I.V."/>
            <person name="Crous P."/>
            <person name="Smith M.E."/>
        </authorList>
    </citation>
    <scope>NUCLEOTIDE SEQUENCE</scope>
    <source>
        <strain evidence="11">NBRC 32514</strain>
    </source>
</reference>
<dbReference type="GO" id="GO:0006508">
    <property type="term" value="P:proteolysis"/>
    <property type="evidence" value="ECO:0007669"/>
    <property type="project" value="UniProtKB-KW"/>
</dbReference>
<dbReference type="GO" id="GO:0005789">
    <property type="term" value="C:endoplasmic reticulum membrane"/>
    <property type="evidence" value="ECO:0007669"/>
    <property type="project" value="UniProtKB-SubCell"/>
</dbReference>
<keyword evidence="4 10" id="KW-0337">GPI-anchor biosynthesis</keyword>
<keyword evidence="11" id="KW-0378">Hydrolase</keyword>
<comment type="pathway">
    <text evidence="2 10">Glycolipid biosynthesis; glycosylphosphatidylinositol-anchor biosynthesis.</text>
</comment>
<dbReference type="OrthoDB" id="5546453at2759"/>
<keyword evidence="5 10" id="KW-0812">Transmembrane</keyword>
<name>A0A9W7Y750_9FUNG</name>
<dbReference type="GO" id="GO:0008233">
    <property type="term" value="F:peptidase activity"/>
    <property type="evidence" value="ECO:0007669"/>
    <property type="project" value="UniProtKB-KW"/>
</dbReference>
<dbReference type="GO" id="GO:0006506">
    <property type="term" value="P:GPI anchor biosynthetic process"/>
    <property type="evidence" value="ECO:0007669"/>
    <property type="project" value="UniProtKB-KW"/>
</dbReference>
<gene>
    <name evidence="11" type="primary">PBN1</name>
    <name evidence="11" type="ORF">LPJ53_000660</name>
</gene>
<evidence type="ECO:0000256" key="8">
    <source>
        <dbReference type="ARBA" id="ARBA00023136"/>
    </source>
</evidence>